<feature type="transmembrane region" description="Helical" evidence="1">
    <location>
        <begin position="264"/>
        <end position="280"/>
    </location>
</feature>
<feature type="transmembrane region" description="Helical" evidence="1">
    <location>
        <begin position="173"/>
        <end position="194"/>
    </location>
</feature>
<feature type="transmembrane region" description="Helical" evidence="1">
    <location>
        <begin position="116"/>
        <end position="138"/>
    </location>
</feature>
<feature type="transmembrane region" description="Helical" evidence="1">
    <location>
        <begin position="236"/>
        <end position="257"/>
    </location>
</feature>
<dbReference type="Proteomes" id="UP001224775">
    <property type="component" value="Unassembled WGS sequence"/>
</dbReference>
<sequence>MSSNNTIVSFATGLVSRLAATIPTLSSTNNDGDNKATSASSELLTQLLNDISTPQSLQDLFVLTTIVVIALEILNQLVYHVPTLLQNLLTANDEKKKKKAIPVRGKHLDNFTMKDYAFIMINKCMTGLFVYCYFGYLWSVRKLEEDDSHGDCCNKHGGQGIFTTTNISIHNTILPLPLLFIIYDFFYTLLHWFLHMKSVYAHVHKHHHFQKAPSRANIDAVNVHPLEFFLGEFNHILALVLVVQGVGAVSVGEYITVGYRGMDVSWVCAVLFIGLGEFWLG</sequence>
<dbReference type="InterPro" id="IPR050307">
    <property type="entry name" value="Sterol_Desaturase_Related"/>
</dbReference>
<evidence type="ECO:0008006" key="4">
    <source>
        <dbReference type="Google" id="ProtNLM"/>
    </source>
</evidence>
<feature type="transmembrane region" description="Helical" evidence="1">
    <location>
        <begin position="60"/>
        <end position="79"/>
    </location>
</feature>
<keyword evidence="1" id="KW-0472">Membrane</keyword>
<organism evidence="2 3">
    <name type="scientific">Skeletonema marinoi</name>
    <dbReference type="NCBI Taxonomy" id="267567"/>
    <lineage>
        <taxon>Eukaryota</taxon>
        <taxon>Sar</taxon>
        <taxon>Stramenopiles</taxon>
        <taxon>Ochrophyta</taxon>
        <taxon>Bacillariophyta</taxon>
        <taxon>Coscinodiscophyceae</taxon>
        <taxon>Thalassiosirophycidae</taxon>
        <taxon>Thalassiosirales</taxon>
        <taxon>Skeletonemataceae</taxon>
        <taxon>Skeletonema</taxon>
        <taxon>Skeletonema marinoi-dohrnii complex</taxon>
    </lineage>
</organism>
<accession>A0AAD8XT57</accession>
<keyword evidence="3" id="KW-1185">Reference proteome</keyword>
<proteinExistence type="predicted"/>
<name>A0AAD8XT57_9STRA</name>
<keyword evidence="1" id="KW-1133">Transmembrane helix</keyword>
<reference evidence="2" key="1">
    <citation type="submission" date="2023-06" db="EMBL/GenBank/DDBJ databases">
        <title>Survivors Of The Sea: Transcriptome response of Skeletonema marinoi to long-term dormancy.</title>
        <authorList>
            <person name="Pinder M.I.M."/>
            <person name="Kourtchenko O."/>
            <person name="Robertson E.K."/>
            <person name="Larsson T."/>
            <person name="Maumus F."/>
            <person name="Osuna-Cruz C.M."/>
            <person name="Vancaester E."/>
            <person name="Stenow R."/>
            <person name="Vandepoele K."/>
            <person name="Ploug H."/>
            <person name="Bruchert V."/>
            <person name="Godhe A."/>
            <person name="Topel M."/>
        </authorList>
    </citation>
    <scope>NUCLEOTIDE SEQUENCE</scope>
    <source>
        <strain evidence="2">R05AC</strain>
    </source>
</reference>
<dbReference type="PANTHER" id="PTHR11863">
    <property type="entry name" value="STEROL DESATURASE"/>
    <property type="match status" value="1"/>
</dbReference>
<keyword evidence="1" id="KW-0812">Transmembrane</keyword>
<dbReference type="EMBL" id="JATAAI010000055">
    <property type="protein sequence ID" value="KAK1733010.1"/>
    <property type="molecule type" value="Genomic_DNA"/>
</dbReference>
<evidence type="ECO:0000313" key="3">
    <source>
        <dbReference type="Proteomes" id="UP001224775"/>
    </source>
</evidence>
<dbReference type="AlphaFoldDB" id="A0AAD8XT57"/>
<evidence type="ECO:0000256" key="1">
    <source>
        <dbReference type="SAM" id="Phobius"/>
    </source>
</evidence>
<protein>
    <recommendedName>
        <fullName evidence="4">Fatty acid hydroxylase domain-containing protein</fullName>
    </recommendedName>
</protein>
<comment type="caution">
    <text evidence="2">The sequence shown here is derived from an EMBL/GenBank/DDBJ whole genome shotgun (WGS) entry which is preliminary data.</text>
</comment>
<gene>
    <name evidence="2" type="ORF">QTG54_016341</name>
</gene>
<evidence type="ECO:0000313" key="2">
    <source>
        <dbReference type="EMBL" id="KAK1733010.1"/>
    </source>
</evidence>